<evidence type="ECO:0000259" key="1">
    <source>
        <dbReference type="Pfam" id="PF05738"/>
    </source>
</evidence>
<evidence type="ECO:0000313" key="2">
    <source>
        <dbReference type="EMBL" id="SNV32389.1"/>
    </source>
</evidence>
<name>A0A239WDW1_STRAI</name>
<dbReference type="EMBL" id="LT906454">
    <property type="protein sequence ID" value="SNV32389.1"/>
    <property type="molecule type" value="Genomic_DNA"/>
</dbReference>
<protein>
    <submittedName>
        <fullName evidence="2">Cell wall surface anchor family protein</fullName>
    </submittedName>
</protein>
<feature type="domain" description="CNA-B" evidence="1">
    <location>
        <begin position="68"/>
        <end position="157"/>
    </location>
</feature>
<dbReference type="KEGG" id="saco:SAME_00150"/>
<dbReference type="Pfam" id="PF05738">
    <property type="entry name" value="Cna_B"/>
    <property type="match status" value="2"/>
</dbReference>
<accession>A0A239WDW1</accession>
<evidence type="ECO:0000313" key="3">
    <source>
        <dbReference type="Proteomes" id="UP000215144"/>
    </source>
</evidence>
<dbReference type="SUPFAM" id="SSF49478">
    <property type="entry name" value="Cna protein B-type domain"/>
    <property type="match status" value="2"/>
</dbReference>
<dbReference type="RefSeq" id="WP_095121416.1">
    <property type="nucleotide sequence ID" value="NZ_LT906454.1"/>
</dbReference>
<gene>
    <name evidence="2" type="primary">cna_1</name>
    <name evidence="2" type="ORF">SAMEA4504048_00150</name>
</gene>
<feature type="domain" description="CNA-B" evidence="1">
    <location>
        <begin position="14"/>
        <end position="60"/>
    </location>
</feature>
<sequence>MRHFRPTLVSVNYSNGNYRFDNLAKYNADGSEISYTVEEFDVPFGYEVSYDQSHLNITNTYKPSVISVEGIKIWNYGDDQDGKRPTSITVNLLADGQKVAEKTVTAADNWKYRFTNLKEFKDELGADGQPVAINYTVTENSVVDYTAEVKGYDIVNTYTPKTVEISGLKTWHDGDN</sequence>
<dbReference type="CDD" id="cd00222">
    <property type="entry name" value="CollagenBindB"/>
    <property type="match status" value="1"/>
</dbReference>
<proteinExistence type="predicted"/>
<dbReference type="Proteomes" id="UP000215144">
    <property type="component" value="Chromosome 1"/>
</dbReference>
<dbReference type="Gene3D" id="2.60.40.1140">
    <property type="entry name" value="Collagen-binding surface protein Cna, B-type domain"/>
    <property type="match status" value="2"/>
</dbReference>
<dbReference type="AlphaFoldDB" id="A0A239WDW1"/>
<reference evidence="2 3" key="1">
    <citation type="submission" date="2017-06" db="EMBL/GenBank/DDBJ databases">
        <authorList>
            <consortium name="Pathogen Informatics"/>
        </authorList>
    </citation>
    <scope>NUCLEOTIDE SEQUENCE [LARGE SCALE GENOMIC DNA]</scope>
    <source>
        <strain evidence="2 3">NCTC11291</strain>
    </source>
</reference>
<dbReference type="OrthoDB" id="2237748at2"/>
<organism evidence="2 3">
    <name type="scientific">Streptococcus acidominimus</name>
    <dbReference type="NCBI Taxonomy" id="1326"/>
    <lineage>
        <taxon>Bacteria</taxon>
        <taxon>Bacillati</taxon>
        <taxon>Bacillota</taxon>
        <taxon>Bacilli</taxon>
        <taxon>Lactobacillales</taxon>
        <taxon>Streptococcaceae</taxon>
        <taxon>Streptococcus</taxon>
    </lineage>
</organism>
<dbReference type="InterPro" id="IPR008454">
    <property type="entry name" value="Collagen-bd_Cna-like_B-typ_dom"/>
</dbReference>